<dbReference type="HAMAP" id="MF_00530">
    <property type="entry name" value="ATP_synth_epsil_bac"/>
    <property type="match status" value="1"/>
</dbReference>
<dbReference type="GO" id="GO:0005524">
    <property type="term" value="F:ATP binding"/>
    <property type="evidence" value="ECO:0007669"/>
    <property type="project" value="UniProtKB-UniRule"/>
</dbReference>
<dbReference type="GO" id="GO:0046933">
    <property type="term" value="F:proton-transporting ATP synthase activity, rotational mechanism"/>
    <property type="evidence" value="ECO:0007669"/>
    <property type="project" value="UniProtKB-UniRule"/>
</dbReference>
<dbReference type="InterPro" id="IPR001469">
    <property type="entry name" value="ATP_synth_F1_dsu/esu"/>
</dbReference>
<evidence type="ECO:0000256" key="7">
    <source>
        <dbReference type="HAMAP-Rule" id="MF_00530"/>
    </source>
</evidence>
<gene>
    <name evidence="7" type="primary">atpC</name>
    <name evidence="10" type="ORF">SAMN02745225_01240</name>
</gene>
<evidence type="ECO:0000313" key="10">
    <source>
        <dbReference type="EMBL" id="SHE65798.1"/>
    </source>
</evidence>
<comment type="function">
    <text evidence="7">Produces ATP from ADP in the presence of a proton gradient across the membrane.</text>
</comment>
<comment type="similarity">
    <text evidence="2 7 8">Belongs to the ATPase epsilon chain family.</text>
</comment>
<evidence type="ECO:0000256" key="4">
    <source>
        <dbReference type="ARBA" id="ARBA00023065"/>
    </source>
</evidence>
<keyword evidence="11" id="KW-1185">Reference proteome</keyword>
<evidence type="ECO:0000256" key="2">
    <source>
        <dbReference type="ARBA" id="ARBA00005712"/>
    </source>
</evidence>
<evidence type="ECO:0000256" key="8">
    <source>
        <dbReference type="RuleBase" id="RU003656"/>
    </source>
</evidence>
<dbReference type="RefSeq" id="WP_072790045.1">
    <property type="nucleotide sequence ID" value="NZ_FQUL01000015.1"/>
</dbReference>
<evidence type="ECO:0000256" key="6">
    <source>
        <dbReference type="ARBA" id="ARBA00023196"/>
    </source>
</evidence>
<proteinExistence type="inferred from homology"/>
<evidence type="ECO:0000256" key="1">
    <source>
        <dbReference type="ARBA" id="ARBA00004184"/>
    </source>
</evidence>
<evidence type="ECO:0000256" key="5">
    <source>
        <dbReference type="ARBA" id="ARBA00023136"/>
    </source>
</evidence>
<dbReference type="GO" id="GO:0005886">
    <property type="term" value="C:plasma membrane"/>
    <property type="evidence" value="ECO:0007669"/>
    <property type="project" value="UniProtKB-SubCell"/>
</dbReference>
<keyword evidence="5 7" id="KW-0472">Membrane</keyword>
<keyword evidence="7 8" id="KW-0066">ATP synthesis</keyword>
<evidence type="ECO:0000313" key="11">
    <source>
        <dbReference type="Proteomes" id="UP000184295"/>
    </source>
</evidence>
<keyword evidence="3 7" id="KW-0813">Transport</keyword>
<keyword evidence="6 7" id="KW-0139">CF(1)</keyword>
<keyword evidence="7" id="KW-0375">Hydrogen ion transport</keyword>
<dbReference type="EMBL" id="FQUL01000015">
    <property type="protein sequence ID" value="SHE65798.1"/>
    <property type="molecule type" value="Genomic_DNA"/>
</dbReference>
<comment type="subunit">
    <text evidence="7 8">F-type ATPases have 2 components, CF(1) - the catalytic core - and CF(0) - the membrane proton channel. CF(1) has five subunits: alpha(3), beta(3), gamma(1), delta(1), epsilon(1). CF(0) has three main subunits: a, b and c.</text>
</comment>
<dbReference type="SUPFAM" id="SSF51344">
    <property type="entry name" value="Epsilon subunit of F1F0-ATP synthase N-terminal domain"/>
    <property type="match status" value="1"/>
</dbReference>
<name>A0A1M4VAF4_9ACTN</name>
<keyword evidence="4 7" id="KW-0406">Ion transport</keyword>
<dbReference type="GO" id="GO:0045259">
    <property type="term" value="C:proton-transporting ATP synthase complex"/>
    <property type="evidence" value="ECO:0007669"/>
    <property type="project" value="UniProtKB-KW"/>
</dbReference>
<dbReference type="NCBIfam" id="TIGR01216">
    <property type="entry name" value="ATP_synt_epsi"/>
    <property type="match status" value="1"/>
</dbReference>
<dbReference type="InterPro" id="IPR020546">
    <property type="entry name" value="ATP_synth_F1_dsu/esu_N"/>
</dbReference>
<organism evidence="10 11">
    <name type="scientific">Ferrithrix thermotolerans DSM 19514</name>
    <dbReference type="NCBI Taxonomy" id="1121881"/>
    <lineage>
        <taxon>Bacteria</taxon>
        <taxon>Bacillati</taxon>
        <taxon>Actinomycetota</taxon>
        <taxon>Acidimicrobiia</taxon>
        <taxon>Acidimicrobiales</taxon>
        <taxon>Acidimicrobiaceae</taxon>
        <taxon>Ferrithrix</taxon>
    </lineage>
</organism>
<dbReference type="STRING" id="1121881.SAMN02745225_01240"/>
<dbReference type="Gene3D" id="2.60.15.10">
    <property type="entry name" value="F0F1 ATP synthase delta/epsilon subunit, N-terminal"/>
    <property type="match status" value="1"/>
</dbReference>
<dbReference type="Pfam" id="PF02823">
    <property type="entry name" value="ATP-synt_DE_N"/>
    <property type="match status" value="1"/>
</dbReference>
<evidence type="ECO:0000256" key="3">
    <source>
        <dbReference type="ARBA" id="ARBA00022448"/>
    </source>
</evidence>
<dbReference type="OrthoDB" id="9791445at2"/>
<feature type="domain" description="ATP synthase F1 complex delta/epsilon subunit N-terminal" evidence="9">
    <location>
        <begin position="7"/>
        <end position="84"/>
    </location>
</feature>
<protein>
    <recommendedName>
        <fullName evidence="7">ATP synthase epsilon chain</fullName>
    </recommendedName>
    <alternativeName>
        <fullName evidence="7">ATP synthase F1 sector epsilon subunit</fullName>
    </alternativeName>
    <alternativeName>
        <fullName evidence="7">F-ATPase epsilon subunit</fullName>
    </alternativeName>
</protein>
<accession>A0A1M4VAF4</accession>
<comment type="subcellular location">
    <subcellularLocation>
        <location evidence="7">Cell membrane</location>
        <topology evidence="7">Peripheral membrane protein</topology>
    </subcellularLocation>
    <subcellularLocation>
        <location evidence="1">Endomembrane system</location>
        <topology evidence="1">Peripheral membrane protein</topology>
    </subcellularLocation>
</comment>
<dbReference type="GO" id="GO:0012505">
    <property type="term" value="C:endomembrane system"/>
    <property type="evidence" value="ECO:0007669"/>
    <property type="project" value="UniProtKB-SubCell"/>
</dbReference>
<evidence type="ECO:0000259" key="9">
    <source>
        <dbReference type="Pfam" id="PF02823"/>
    </source>
</evidence>
<sequence length="132" mass="14082">MASSFPFALVSPERVVFEGDVRAVTLRSGGGDITFMAGHAPFIGLVETCAMRIELEDGSVSMAAVDGGFVRAAMNKVSVVTSSAELATEIEAETVLHMRSEAERALSEGDEELGNRLMRSAKVRMELAEISD</sequence>
<dbReference type="AlphaFoldDB" id="A0A1M4VAF4"/>
<keyword evidence="7" id="KW-1003">Cell membrane</keyword>
<reference evidence="11" key="1">
    <citation type="submission" date="2016-11" db="EMBL/GenBank/DDBJ databases">
        <authorList>
            <person name="Varghese N."/>
            <person name="Submissions S."/>
        </authorList>
    </citation>
    <scope>NUCLEOTIDE SEQUENCE [LARGE SCALE GENOMIC DNA]</scope>
    <source>
        <strain evidence="11">DSM 19514</strain>
    </source>
</reference>
<dbReference type="Proteomes" id="UP000184295">
    <property type="component" value="Unassembled WGS sequence"/>
</dbReference>
<dbReference type="InterPro" id="IPR036771">
    <property type="entry name" value="ATPsynth_dsu/esu_N"/>
</dbReference>
<dbReference type="CDD" id="cd12152">
    <property type="entry name" value="F1-ATPase_delta"/>
    <property type="match status" value="1"/>
</dbReference>